<feature type="region of interest" description="Disordered" evidence="1">
    <location>
        <begin position="628"/>
        <end position="710"/>
    </location>
</feature>
<dbReference type="SUPFAM" id="SSF48452">
    <property type="entry name" value="TPR-like"/>
    <property type="match status" value="1"/>
</dbReference>
<feature type="region of interest" description="Disordered" evidence="1">
    <location>
        <begin position="1590"/>
        <end position="1628"/>
    </location>
</feature>
<evidence type="ECO:0000256" key="1">
    <source>
        <dbReference type="SAM" id="MobiDB-lite"/>
    </source>
</evidence>
<feature type="compositionally biased region" description="Low complexity" evidence="1">
    <location>
        <begin position="638"/>
        <end position="653"/>
    </location>
</feature>
<dbReference type="InterPro" id="IPR011990">
    <property type="entry name" value="TPR-like_helical_dom_sf"/>
</dbReference>
<feature type="region of interest" description="Disordered" evidence="1">
    <location>
        <begin position="398"/>
        <end position="443"/>
    </location>
</feature>
<comment type="caution">
    <text evidence="2">The sequence shown here is derived from an EMBL/GenBank/DDBJ whole genome shotgun (WGS) entry which is preliminary data.</text>
</comment>
<protein>
    <submittedName>
        <fullName evidence="2">Uncharacterized protein</fullName>
    </submittedName>
</protein>
<reference evidence="2 3" key="1">
    <citation type="journal article" date="2021" name="Sci. Rep.">
        <title>Genome sequencing of the multicellular alga Astrephomene provides insights into convergent evolution of germ-soma differentiation.</title>
        <authorList>
            <person name="Yamashita S."/>
            <person name="Yamamoto K."/>
            <person name="Matsuzaki R."/>
            <person name="Suzuki S."/>
            <person name="Yamaguchi H."/>
            <person name="Hirooka S."/>
            <person name="Minakuchi Y."/>
            <person name="Miyagishima S."/>
            <person name="Kawachi M."/>
            <person name="Toyoda A."/>
            <person name="Nozaki H."/>
        </authorList>
    </citation>
    <scope>NUCLEOTIDE SEQUENCE [LARGE SCALE GENOMIC DNA]</scope>
    <source>
        <strain evidence="2 3">NIES-4017</strain>
    </source>
</reference>
<dbReference type="Proteomes" id="UP001054857">
    <property type="component" value="Unassembled WGS sequence"/>
</dbReference>
<dbReference type="EMBL" id="BMAR01000025">
    <property type="protein sequence ID" value="GFR48730.1"/>
    <property type="molecule type" value="Genomic_DNA"/>
</dbReference>
<dbReference type="GO" id="GO:0034044">
    <property type="term" value="C:exomer complex"/>
    <property type="evidence" value="ECO:0007669"/>
    <property type="project" value="TreeGrafter"/>
</dbReference>
<dbReference type="Pfam" id="PF09295">
    <property type="entry name" value="ChAPs"/>
    <property type="match status" value="1"/>
</dbReference>
<feature type="compositionally biased region" description="Gly residues" evidence="1">
    <location>
        <begin position="1534"/>
        <end position="1546"/>
    </location>
</feature>
<feature type="compositionally biased region" description="Pro residues" evidence="1">
    <location>
        <begin position="538"/>
        <end position="551"/>
    </location>
</feature>
<dbReference type="PANTHER" id="PTHR31975:SF1">
    <property type="entry name" value="BUD SITE SELECTION PROTEIN 7-RELATED"/>
    <property type="match status" value="1"/>
</dbReference>
<feature type="compositionally biased region" description="Gly residues" evidence="1">
    <location>
        <begin position="700"/>
        <end position="709"/>
    </location>
</feature>
<name>A0AAD3DVA4_9CHLO</name>
<feature type="region of interest" description="Disordered" evidence="1">
    <location>
        <begin position="1492"/>
        <end position="1549"/>
    </location>
</feature>
<feature type="region of interest" description="Disordered" evidence="1">
    <location>
        <begin position="999"/>
        <end position="1018"/>
    </location>
</feature>
<sequence>MDTIKGHPEHVETVFGEAIVARDESLVVLAGACGLGPPDLCWLQKAPKSALTGATGEAKGYYHYCLGVDASSSAAVAAYFATLTSMVEAPTFLQGLFSTSETRIERGFYCCYDPLSRLDVRCELCIPGGVVCGALDCEGNVHDVTPDLWRNCVVATFLRSELYEAELALHSPAPVARHPPLPGPLSESRLLGAVAGLYEDGILPEALEGLSVDQACGVFPEHCDLVLHTLLHYFARRQRWGTALEFFARLAPLYPPAALFVAAVQRECGLYDEALSTLSRAVEGAPGEGTLLAALAAECLAADQVDAALRLATQAARLRPLLRPAWLTLARAYCRLGAGGGAAALVVLNLVPPPPLPGREEAMLHVVVPPAPKSVTRPAVPPYDLDVAAVRQVLAEEDIVHPGTNNNNTASAPGPGAPSASFPASFPASTPGAPHPTLPGALMIPREPLDAAAAPDTAPLRITKAVLAAVYAVLQDLVALSGWDGFLQLRSSVFVMHADSDVLRQQQREAEERERQLRLLHRQLSATLPPSPGSRGQLPPPPLQLLQPPPGGGQGQQQLAGMTREAGARDGMDLDAAFEEAVVMGLSDYPEHLETGYDDPRVAAAREAHRRHLREIAERQARLEAAEGGAYADDEWDGSSSLSSASDTTAAATGGRGGGSGGAGGGTGGARSTASRSQRRDNKGGGSTTHGKARGRGSGRRTGSGGGGLKAALDEAALDLMVQQQQRRQQQGPAGEVGIVVAAAEAAAVEEAARGAAAAATEGVTEMLAAAGVVDAGELVRQEAAEAAAAMAAELAVAGDLPPHEALRQAVGPAAVAAAAAAPVADGAAAAAVAAESAPTAAAAPSSWWGAWFGGGGTQPRYRERGPLGEACEAAAEAETAALVRRSGAGGRWRLGPQQQRCGVVVMEDPAEAEAVVEEVVEEEWWRPAEAGAPRAEEATTSSTSHVVCTSLAPLITTSQHSADWGNGLQPSLATTEAKAEATWRTKQHPACSTAIAAGNNRKQQHQQQQQPGRPWPTSAMVKHLACKLTACTASYRRRRQQRRLQRALLASLPSEGLALSYGPLAPLLPPPAAAKEAAAAGACCHVLGNARVLLHTAEGCLSSGRRWRCGGASGPRAVAEASGDADADAAAAAADATASGGSPSGNAPVAAAAAAGGGEDIDSGDDSGLPLLLQNPDADRRMVLEGLDATESGAKRLCVRWLDELIVALWHDLQAFLDWKALDTELQEAGFRSHAEIVAGLAPAPSPADYQRARDAAATTTAAAAAAGNPSSGTGTGAVAAAAAAGTAAAADGDSTAPPPPPRPPPVLPSLPPTEWLRRGLLAERLHHEADALAAYQAAVSIPPSVLLSTTGGGGGGGAAAAAVFAEAPGSGPGAFSMIAWQAIMRLALVADPRDTSWALRAVQAILSWLEARAPAGSGNCTAVPFTSGFVQGTAVAAAARTAGTTTTTAASSSSTSKLSACPVAVVHCLHLLAAVLGGEEGVEAVLSGGAASSATSSSGGGAVRQQRSGSTTSNPTPTTTTSSSLVGKKRSSGGGSGGGGGGAGSARAATPAAAAATAAASVQAATGAVQLHPVAAAVLRSVSQAAAAAASASAGGAGGAAAAPGEGATTTDGEPAVGSTGDASNG</sequence>
<feature type="compositionally biased region" description="Gly residues" evidence="1">
    <location>
        <begin position="654"/>
        <end position="669"/>
    </location>
</feature>
<accession>A0AAD3DVA4</accession>
<feature type="region of interest" description="Disordered" evidence="1">
    <location>
        <begin position="1290"/>
        <end position="1313"/>
    </location>
</feature>
<feature type="compositionally biased region" description="Pro residues" evidence="1">
    <location>
        <begin position="1298"/>
        <end position="1313"/>
    </location>
</feature>
<proteinExistence type="predicted"/>
<feature type="compositionally biased region" description="Low complexity" evidence="1">
    <location>
        <begin position="1590"/>
        <end position="1610"/>
    </location>
</feature>
<organism evidence="2 3">
    <name type="scientific">Astrephomene gubernaculifera</name>
    <dbReference type="NCBI Taxonomy" id="47775"/>
    <lineage>
        <taxon>Eukaryota</taxon>
        <taxon>Viridiplantae</taxon>
        <taxon>Chlorophyta</taxon>
        <taxon>core chlorophytes</taxon>
        <taxon>Chlorophyceae</taxon>
        <taxon>CS clade</taxon>
        <taxon>Chlamydomonadales</taxon>
        <taxon>Astrephomenaceae</taxon>
        <taxon>Astrephomene</taxon>
    </lineage>
</organism>
<feature type="region of interest" description="Disordered" evidence="1">
    <location>
        <begin position="526"/>
        <end position="566"/>
    </location>
</feature>
<dbReference type="PANTHER" id="PTHR31975">
    <property type="entry name" value="BUD SITE SELECTION PROTEIN 7-RELATED"/>
    <property type="match status" value="1"/>
</dbReference>
<dbReference type="InterPro" id="IPR015374">
    <property type="entry name" value="ChAPs"/>
</dbReference>
<feature type="compositionally biased region" description="Low complexity" evidence="1">
    <location>
        <begin position="1137"/>
        <end position="1155"/>
    </location>
</feature>
<feature type="compositionally biased region" description="Low complexity" evidence="1">
    <location>
        <begin position="1510"/>
        <end position="1526"/>
    </location>
</feature>
<keyword evidence="3" id="KW-1185">Reference proteome</keyword>
<evidence type="ECO:0000313" key="2">
    <source>
        <dbReference type="EMBL" id="GFR48730.1"/>
    </source>
</evidence>
<dbReference type="Gene3D" id="1.25.40.10">
    <property type="entry name" value="Tetratricopeptide repeat domain"/>
    <property type="match status" value="2"/>
</dbReference>
<feature type="region of interest" description="Disordered" evidence="1">
    <location>
        <begin position="1137"/>
        <end position="1171"/>
    </location>
</feature>
<feature type="compositionally biased region" description="Low complexity" evidence="1">
    <location>
        <begin position="402"/>
        <end position="432"/>
    </location>
</feature>
<gene>
    <name evidence="2" type="ORF">Agub_g10688</name>
</gene>
<feature type="non-terminal residue" evidence="2">
    <location>
        <position position="1628"/>
    </location>
</feature>
<evidence type="ECO:0000313" key="3">
    <source>
        <dbReference type="Proteomes" id="UP001054857"/>
    </source>
</evidence>
<dbReference type="GO" id="GO:0006893">
    <property type="term" value="P:Golgi to plasma membrane transport"/>
    <property type="evidence" value="ECO:0007669"/>
    <property type="project" value="UniProtKB-ARBA"/>
</dbReference>